<evidence type="ECO:0000313" key="6">
    <source>
        <dbReference type="Proteomes" id="UP000824106"/>
    </source>
</evidence>
<evidence type="ECO:0000259" key="4">
    <source>
        <dbReference type="Pfam" id="PF07687"/>
    </source>
</evidence>
<dbReference type="Gene3D" id="3.40.630.10">
    <property type="entry name" value="Zn peptidases"/>
    <property type="match status" value="1"/>
</dbReference>
<dbReference type="NCBIfam" id="NF005034">
    <property type="entry name" value="PRK06446.1"/>
    <property type="match status" value="1"/>
</dbReference>
<dbReference type="PANTHER" id="PTHR43270">
    <property type="entry name" value="BETA-ALA-HIS DIPEPTIDASE"/>
    <property type="match status" value="1"/>
</dbReference>
<organism evidence="5 6">
    <name type="scientific">Candidatus Atopostipes pullistercoris</name>
    <dbReference type="NCBI Taxonomy" id="2838467"/>
    <lineage>
        <taxon>Bacteria</taxon>
        <taxon>Bacillati</taxon>
        <taxon>Bacillota</taxon>
        <taxon>Bacilli</taxon>
        <taxon>Lactobacillales</taxon>
        <taxon>Carnobacteriaceae</taxon>
        <taxon>Atopostipes</taxon>
    </lineage>
</organism>
<dbReference type="SUPFAM" id="SSF53187">
    <property type="entry name" value="Zn-dependent exopeptidases"/>
    <property type="match status" value="1"/>
</dbReference>
<accession>A0A9D2G265</accession>
<dbReference type="GO" id="GO:0009014">
    <property type="term" value="F:succinyl-diaminopimelate desuccinylase activity"/>
    <property type="evidence" value="ECO:0007669"/>
    <property type="project" value="TreeGrafter"/>
</dbReference>
<reference evidence="5" key="1">
    <citation type="journal article" date="2021" name="PeerJ">
        <title>Extensive microbial diversity within the chicken gut microbiome revealed by metagenomics and culture.</title>
        <authorList>
            <person name="Gilroy R."/>
            <person name="Ravi A."/>
            <person name="Getino M."/>
            <person name="Pursley I."/>
            <person name="Horton D.L."/>
            <person name="Alikhan N.F."/>
            <person name="Baker D."/>
            <person name="Gharbi K."/>
            <person name="Hall N."/>
            <person name="Watson M."/>
            <person name="Adriaenssens E.M."/>
            <person name="Foster-Nyarko E."/>
            <person name="Jarju S."/>
            <person name="Secka A."/>
            <person name="Antonio M."/>
            <person name="Oren A."/>
            <person name="Chaudhuri R.R."/>
            <person name="La Ragione R."/>
            <person name="Hildebrand F."/>
            <person name="Pallen M.J."/>
        </authorList>
    </citation>
    <scope>NUCLEOTIDE SEQUENCE</scope>
    <source>
        <strain evidence="5">CHK169-4300</strain>
    </source>
</reference>
<feature type="domain" description="Peptidase M20 dimerisation" evidence="4">
    <location>
        <begin position="197"/>
        <end position="354"/>
    </location>
</feature>
<sequence>MQNRLKEIEQHVRKHFTPFEEFIALETVSTQGRQLRETAEYVVKMFEDLGGEARILDDLQDSFPFVYGFFEAGPGGNKEKTILFYNHFDVQPEEPLGLWKTPPFQLTEKDGKLIARGISDDKGELMARLYAIQMLQRTEAGLPVNIKFIVEGEEEIGSPNIDAYIEKYAELLKADVCFWEGGGKNVDENIVLSGGVKGIAYFDIWVDSADVDIHSSKGAIVNNAAWRLVHALASLRTPKNEINIDGFYDLMVEPTEKEREVVRLIPFDAEKEKEVYGLKQPLITDDLGITPQEALVFYPTLTISGMESGYNGEGTKTVLPHTAKAKLDFRLVPGYTATEVEKLLRAHLDKHGFEDVQIELLTELTPFRTDLEDPYVDIVVAAAEEIYGAENIVLEPNSAGGGPMDGFDQFLNVPIMGTGISWAKSNVHAPNENVRLQDFYEGIAYIMTLLEKLR</sequence>
<keyword evidence="3" id="KW-0378">Hydrolase</keyword>
<dbReference type="InterPro" id="IPR051458">
    <property type="entry name" value="Cyt/Met_Dipeptidase"/>
</dbReference>
<dbReference type="InterPro" id="IPR011650">
    <property type="entry name" value="Peptidase_M20_dimer"/>
</dbReference>
<keyword evidence="1" id="KW-0645">Protease</keyword>
<dbReference type="EMBL" id="DXAZ01000050">
    <property type="protein sequence ID" value="HIZ70842.1"/>
    <property type="molecule type" value="Genomic_DNA"/>
</dbReference>
<dbReference type="GO" id="GO:0008233">
    <property type="term" value="F:peptidase activity"/>
    <property type="evidence" value="ECO:0007669"/>
    <property type="project" value="UniProtKB-KW"/>
</dbReference>
<comment type="caution">
    <text evidence="5">The sequence shown here is derived from an EMBL/GenBank/DDBJ whole genome shotgun (WGS) entry which is preliminary data.</text>
</comment>
<dbReference type="GO" id="GO:0005829">
    <property type="term" value="C:cytosol"/>
    <property type="evidence" value="ECO:0007669"/>
    <property type="project" value="TreeGrafter"/>
</dbReference>
<dbReference type="Proteomes" id="UP000824106">
    <property type="component" value="Unassembled WGS sequence"/>
</dbReference>
<evidence type="ECO:0000313" key="5">
    <source>
        <dbReference type="EMBL" id="HIZ70842.1"/>
    </source>
</evidence>
<dbReference type="InterPro" id="IPR002933">
    <property type="entry name" value="Peptidase_M20"/>
</dbReference>
<gene>
    <name evidence="5" type="ORF">H9808_03615</name>
</gene>
<dbReference type="Pfam" id="PF07687">
    <property type="entry name" value="M20_dimer"/>
    <property type="match status" value="1"/>
</dbReference>
<dbReference type="GO" id="GO:0006508">
    <property type="term" value="P:proteolysis"/>
    <property type="evidence" value="ECO:0007669"/>
    <property type="project" value="UniProtKB-KW"/>
</dbReference>
<reference evidence="5" key="2">
    <citation type="submission" date="2021-04" db="EMBL/GenBank/DDBJ databases">
        <authorList>
            <person name="Gilroy R."/>
        </authorList>
    </citation>
    <scope>NUCLEOTIDE SEQUENCE</scope>
    <source>
        <strain evidence="5">CHK169-4300</strain>
    </source>
</reference>
<dbReference type="AlphaFoldDB" id="A0A9D2G265"/>
<dbReference type="PANTHER" id="PTHR43270:SF8">
    <property type="entry name" value="DI- AND TRIPEPTIDASE DUG2-RELATED"/>
    <property type="match status" value="1"/>
</dbReference>
<name>A0A9D2G265_9LACT</name>
<evidence type="ECO:0000256" key="3">
    <source>
        <dbReference type="ARBA" id="ARBA00022801"/>
    </source>
</evidence>
<keyword evidence="2" id="KW-0479">Metal-binding</keyword>
<evidence type="ECO:0000256" key="2">
    <source>
        <dbReference type="ARBA" id="ARBA00022723"/>
    </source>
</evidence>
<evidence type="ECO:0000256" key="1">
    <source>
        <dbReference type="ARBA" id="ARBA00022670"/>
    </source>
</evidence>
<protein>
    <submittedName>
        <fullName evidence="5">M20/M25/M40 family metallo-hydrolase</fullName>
    </submittedName>
</protein>
<proteinExistence type="predicted"/>
<dbReference type="GO" id="GO:0046872">
    <property type="term" value="F:metal ion binding"/>
    <property type="evidence" value="ECO:0007669"/>
    <property type="project" value="UniProtKB-KW"/>
</dbReference>
<dbReference type="Gene3D" id="3.30.70.360">
    <property type="match status" value="1"/>
</dbReference>
<dbReference type="Pfam" id="PF01546">
    <property type="entry name" value="Peptidase_M20"/>
    <property type="match status" value="1"/>
</dbReference>
<dbReference type="GO" id="GO:0009089">
    <property type="term" value="P:lysine biosynthetic process via diaminopimelate"/>
    <property type="evidence" value="ECO:0007669"/>
    <property type="project" value="TreeGrafter"/>
</dbReference>